<gene>
    <name evidence="2" type="ORF">ACJDUH_07325</name>
</gene>
<reference evidence="2 3" key="1">
    <citation type="submission" date="2024-11" db="EMBL/GenBank/DDBJ databases">
        <authorList>
            <person name="Heng Y.C."/>
            <person name="Lim A.C.H."/>
            <person name="Lee J.K.Y."/>
            <person name="Kittelmann S."/>
        </authorList>
    </citation>
    <scope>NUCLEOTIDE SEQUENCE [LARGE SCALE GENOMIC DNA]</scope>
    <source>
        <strain evidence="2 3">WILCCON 0202</strain>
    </source>
</reference>
<feature type="domain" description="DUF6602" evidence="1">
    <location>
        <begin position="24"/>
        <end position="127"/>
    </location>
</feature>
<organism evidence="2 3">
    <name type="scientific">Candidatus Clostridium radicumherbarum</name>
    <dbReference type="NCBI Taxonomy" id="3381662"/>
    <lineage>
        <taxon>Bacteria</taxon>
        <taxon>Bacillati</taxon>
        <taxon>Bacillota</taxon>
        <taxon>Clostridia</taxon>
        <taxon>Eubacteriales</taxon>
        <taxon>Clostridiaceae</taxon>
        <taxon>Clostridium</taxon>
    </lineage>
</organism>
<comment type="caution">
    <text evidence="2">The sequence shown here is derived from an EMBL/GenBank/DDBJ whole genome shotgun (WGS) entry which is preliminary data.</text>
</comment>
<proteinExistence type="predicted"/>
<name>A0ABW8TSF0_9CLOT</name>
<evidence type="ECO:0000259" key="1">
    <source>
        <dbReference type="Pfam" id="PF20247"/>
    </source>
</evidence>
<keyword evidence="3" id="KW-1185">Reference proteome</keyword>
<protein>
    <submittedName>
        <fullName evidence="2">DUF6602 domain-containing protein</fullName>
    </submittedName>
</protein>
<dbReference type="RefSeq" id="WP_406764496.1">
    <property type="nucleotide sequence ID" value="NZ_JBJHZY010000001.1"/>
</dbReference>
<dbReference type="CDD" id="cd21411">
    <property type="entry name" value="NucC"/>
    <property type="match status" value="1"/>
</dbReference>
<accession>A0ABW8TSF0</accession>
<dbReference type="Pfam" id="PF20247">
    <property type="entry name" value="DUF6602"/>
    <property type="match status" value="1"/>
</dbReference>
<dbReference type="Proteomes" id="UP001623661">
    <property type="component" value="Unassembled WGS sequence"/>
</dbReference>
<dbReference type="InterPro" id="IPR046537">
    <property type="entry name" value="DUF6602"/>
</dbReference>
<evidence type="ECO:0000313" key="3">
    <source>
        <dbReference type="Proteomes" id="UP001623661"/>
    </source>
</evidence>
<dbReference type="EMBL" id="JBJHZY010000001">
    <property type="protein sequence ID" value="MFL0267910.1"/>
    <property type="molecule type" value="Genomic_DNA"/>
</dbReference>
<evidence type="ECO:0000313" key="2">
    <source>
        <dbReference type="EMBL" id="MFL0267910.1"/>
    </source>
</evidence>
<sequence length="244" mass="27654">MGTIDLKELFYGLQKQMIAELKTNRECIPHPGTKGDCSEINWIEWLKKYLPKRYSVDKAFIIDCNNSISEQIDIVIYDQQYSPFVFNQGAAKYIPAESVYAIFEVKQELSKFNVQYAAEKAESVRNLTRTSAPIMHAGGSFPPKEPKEILAGLLTLTSTWVDPLGESFDNCLKSLSKKQRLNIGCILECGSFLINYTEGMLDIKKSTNEEAFISFFLNLLMELQKVGTITAMDIMRYAQVLDSI</sequence>